<comment type="caution">
    <text evidence="1">The sequence shown here is derived from an EMBL/GenBank/DDBJ whole genome shotgun (WGS) entry which is preliminary data.</text>
</comment>
<evidence type="ECO:0000313" key="1">
    <source>
        <dbReference type="EMBL" id="MYN26306.1"/>
    </source>
</evidence>
<protein>
    <recommendedName>
        <fullName evidence="3">Tetratricopeptide repeat protein</fullName>
    </recommendedName>
</protein>
<dbReference type="RefSeq" id="WP_161054334.1">
    <property type="nucleotide sequence ID" value="NZ_WWCT01000004.1"/>
</dbReference>
<dbReference type="Proteomes" id="UP000642144">
    <property type="component" value="Unassembled WGS sequence"/>
</dbReference>
<sequence>MSFEEDSELTPLTDAQMEALRMLTIERAPGELAAVERAATDLDLFYALPHAAMGAWHLGKIDLAISLAEKALALAPNFADDWNYGNALHFGHTALGLCALHNGQADEALTRLHQAGETPGSPQLNSFGPSMQLAKALAKQGEFSAVLTYLEQCRVFWKSGDVWLALWKKKLLAGDVPNFSFSAYR</sequence>
<gene>
    <name evidence="1" type="ORF">GTP69_07800</name>
</gene>
<name>A0ABW9VXA0_9BURK</name>
<dbReference type="Gene3D" id="1.25.40.10">
    <property type="entry name" value="Tetratricopeptide repeat domain"/>
    <property type="match status" value="1"/>
</dbReference>
<evidence type="ECO:0008006" key="3">
    <source>
        <dbReference type="Google" id="ProtNLM"/>
    </source>
</evidence>
<organism evidence="1 2">
    <name type="scientific">Duganella levis</name>
    <dbReference type="NCBI Taxonomy" id="2692169"/>
    <lineage>
        <taxon>Bacteria</taxon>
        <taxon>Pseudomonadati</taxon>
        <taxon>Pseudomonadota</taxon>
        <taxon>Betaproteobacteria</taxon>
        <taxon>Burkholderiales</taxon>
        <taxon>Oxalobacteraceae</taxon>
        <taxon>Telluria group</taxon>
        <taxon>Duganella</taxon>
    </lineage>
</organism>
<dbReference type="InterPro" id="IPR011990">
    <property type="entry name" value="TPR-like_helical_dom_sf"/>
</dbReference>
<evidence type="ECO:0000313" key="2">
    <source>
        <dbReference type="Proteomes" id="UP000642144"/>
    </source>
</evidence>
<dbReference type="EMBL" id="WWCT01000004">
    <property type="protein sequence ID" value="MYN26306.1"/>
    <property type="molecule type" value="Genomic_DNA"/>
</dbReference>
<accession>A0ABW9VXA0</accession>
<dbReference type="SUPFAM" id="SSF48452">
    <property type="entry name" value="TPR-like"/>
    <property type="match status" value="1"/>
</dbReference>
<reference evidence="1 2" key="1">
    <citation type="submission" date="2019-12" db="EMBL/GenBank/DDBJ databases">
        <title>Novel species isolated from a subtropical stream in China.</title>
        <authorList>
            <person name="Lu H."/>
        </authorList>
    </citation>
    <scope>NUCLEOTIDE SEQUENCE [LARGE SCALE GENOMIC DNA]</scope>
    <source>
        <strain evidence="1 2">CY42W</strain>
    </source>
</reference>
<proteinExistence type="predicted"/>
<keyword evidence="2" id="KW-1185">Reference proteome</keyword>